<dbReference type="InterPro" id="IPR001763">
    <property type="entry name" value="Rhodanese-like_dom"/>
</dbReference>
<dbReference type="GO" id="GO:0005737">
    <property type="term" value="C:cytoplasm"/>
    <property type="evidence" value="ECO:0007669"/>
    <property type="project" value="TreeGrafter"/>
</dbReference>
<reference evidence="2" key="1">
    <citation type="submission" date="2022-07" db="EMBL/GenBank/DDBJ databases">
        <title>Phylogenomic reconstructions and comparative analyses of Kickxellomycotina fungi.</title>
        <authorList>
            <person name="Reynolds N.K."/>
            <person name="Stajich J.E."/>
            <person name="Barry K."/>
            <person name="Grigoriev I.V."/>
            <person name="Crous P."/>
            <person name="Smith M.E."/>
        </authorList>
    </citation>
    <scope>NUCLEOTIDE SEQUENCE</scope>
    <source>
        <strain evidence="2">IMI 214461</strain>
    </source>
</reference>
<dbReference type="OrthoDB" id="102559at2759"/>
<evidence type="ECO:0000259" key="1">
    <source>
        <dbReference type="PROSITE" id="PS50206"/>
    </source>
</evidence>
<dbReference type="EC" id="3.1.3.48" evidence="2"/>
<dbReference type="GO" id="GO:0004725">
    <property type="term" value="F:protein tyrosine phosphatase activity"/>
    <property type="evidence" value="ECO:0007669"/>
    <property type="project" value="UniProtKB-EC"/>
</dbReference>
<comment type="caution">
    <text evidence="2">The sequence shown here is derived from an EMBL/GenBank/DDBJ whole genome shotgun (WGS) entry which is preliminary data.</text>
</comment>
<gene>
    <name evidence="2" type="primary">ibp1</name>
    <name evidence="2" type="ORF">H4R26_004099</name>
</gene>
<keyword evidence="2" id="KW-0378">Hydrolase</keyword>
<keyword evidence="3" id="KW-1185">Reference proteome</keyword>
<feature type="domain" description="Rhodanese" evidence="1">
    <location>
        <begin position="23"/>
        <end position="129"/>
    </location>
</feature>
<evidence type="ECO:0000313" key="2">
    <source>
        <dbReference type="EMBL" id="KAJ2001501.1"/>
    </source>
</evidence>
<organism evidence="2 3">
    <name type="scientific">Coemansia thaxteri</name>
    <dbReference type="NCBI Taxonomy" id="2663907"/>
    <lineage>
        <taxon>Eukaryota</taxon>
        <taxon>Fungi</taxon>
        <taxon>Fungi incertae sedis</taxon>
        <taxon>Zoopagomycota</taxon>
        <taxon>Kickxellomycotina</taxon>
        <taxon>Kickxellomycetes</taxon>
        <taxon>Kickxellales</taxon>
        <taxon>Kickxellaceae</taxon>
        <taxon>Coemansia</taxon>
    </lineage>
</organism>
<dbReference type="InterPro" id="IPR036873">
    <property type="entry name" value="Rhodanese-like_dom_sf"/>
</dbReference>
<dbReference type="InterPro" id="IPR001307">
    <property type="entry name" value="Thiosulphate_STrfase_CS"/>
</dbReference>
<dbReference type="PANTHER" id="PTHR10828:SF38">
    <property type="entry name" value="ARSENICAL-RESISTANCE PROTEIN 2-RELATED"/>
    <property type="match status" value="1"/>
</dbReference>
<sequence>MNPVSYISADALAELVRDPEKAPGADYIVIDVRDADFAGGHIPGATNVPAHKLPEVIESLVDKCQAVPLVVFHCALSQVRGPKSARRYSDAVKHRLVSAAEGDPLFDQEIKVLRGGFDSWCLRFSEDEPDLVEGYDAKTRAEHA</sequence>
<dbReference type="PROSITE" id="PS00380">
    <property type="entry name" value="RHODANESE_1"/>
    <property type="match status" value="1"/>
</dbReference>
<dbReference type="Pfam" id="PF00581">
    <property type="entry name" value="Rhodanese"/>
    <property type="match status" value="1"/>
</dbReference>
<dbReference type="PROSITE" id="PS50206">
    <property type="entry name" value="RHODANESE_3"/>
    <property type="match status" value="1"/>
</dbReference>
<dbReference type="AlphaFoldDB" id="A0A9W8EEC2"/>
<dbReference type="Proteomes" id="UP001150907">
    <property type="component" value="Unassembled WGS sequence"/>
</dbReference>
<dbReference type="Gene3D" id="3.40.250.10">
    <property type="entry name" value="Rhodanese-like domain"/>
    <property type="match status" value="1"/>
</dbReference>
<dbReference type="GO" id="GO:0005634">
    <property type="term" value="C:nucleus"/>
    <property type="evidence" value="ECO:0007669"/>
    <property type="project" value="TreeGrafter"/>
</dbReference>
<proteinExistence type="predicted"/>
<dbReference type="SMART" id="SM00450">
    <property type="entry name" value="RHOD"/>
    <property type="match status" value="1"/>
</dbReference>
<name>A0A9W8EEC2_9FUNG</name>
<evidence type="ECO:0000313" key="3">
    <source>
        <dbReference type="Proteomes" id="UP001150907"/>
    </source>
</evidence>
<accession>A0A9W8EEC2</accession>
<dbReference type="SUPFAM" id="SSF52821">
    <property type="entry name" value="Rhodanese/Cell cycle control phosphatase"/>
    <property type="match status" value="1"/>
</dbReference>
<protein>
    <submittedName>
        <fullName evidence="2">Cdc25 phosphatase Ibp1</fullName>
        <ecNumber evidence="2">3.1.3.48</ecNumber>
    </submittedName>
</protein>
<dbReference type="PANTHER" id="PTHR10828">
    <property type="entry name" value="M-PHASE INDUCER PHOSPHATASE DUAL SPECIFICITY PHOSPHATASE CDC25"/>
    <property type="match status" value="1"/>
</dbReference>
<dbReference type="GO" id="GO:0004792">
    <property type="term" value="F:thiosulfate-cyanide sulfurtransferase activity"/>
    <property type="evidence" value="ECO:0007669"/>
    <property type="project" value="InterPro"/>
</dbReference>
<dbReference type="EMBL" id="JANBQF010000400">
    <property type="protein sequence ID" value="KAJ2001501.1"/>
    <property type="molecule type" value="Genomic_DNA"/>
</dbReference>